<dbReference type="InterPro" id="IPR001683">
    <property type="entry name" value="PX_dom"/>
</dbReference>
<evidence type="ECO:0000256" key="1">
    <source>
        <dbReference type="ARBA" id="ARBA00004116"/>
    </source>
</evidence>
<dbReference type="CDD" id="cd06897">
    <property type="entry name" value="PX_SNARE"/>
    <property type="match status" value="1"/>
</dbReference>
<evidence type="ECO:0000313" key="9">
    <source>
        <dbReference type="Proteomes" id="UP000664534"/>
    </source>
</evidence>
<gene>
    <name evidence="8" type="ORF">IMSHALPRED_007567</name>
</gene>
<dbReference type="InterPro" id="IPR036871">
    <property type="entry name" value="PX_dom_sf"/>
</dbReference>
<evidence type="ECO:0008006" key="10">
    <source>
        <dbReference type="Google" id="ProtNLM"/>
    </source>
</evidence>
<name>A0A8H3EM62_9LECA</name>
<proteinExistence type="predicted"/>
<evidence type="ECO:0000259" key="6">
    <source>
        <dbReference type="PROSITE" id="PS50192"/>
    </source>
</evidence>
<comment type="function">
    <text evidence="4">Essential for proper morphogenesis of the vacuole. May exist as structural reinforcement on the surface of the vacuolar membrane and be required for maintenance against rupture by osmotic pressure.</text>
</comment>
<dbReference type="AlphaFoldDB" id="A0A8H3EM62"/>
<dbReference type="PANTHER" id="PTHR22775">
    <property type="entry name" value="SORTING NEXIN"/>
    <property type="match status" value="1"/>
</dbReference>
<keyword evidence="9" id="KW-1185">Reference proteome</keyword>
<comment type="subcellular location">
    <subcellularLocation>
        <location evidence="1">Vacuole</location>
    </subcellularLocation>
</comment>
<dbReference type="EMBL" id="CAJPDT010000005">
    <property type="protein sequence ID" value="CAF9909019.1"/>
    <property type="molecule type" value="Genomic_DNA"/>
</dbReference>
<dbReference type="GO" id="GO:0007034">
    <property type="term" value="P:vacuolar transport"/>
    <property type="evidence" value="ECO:0007669"/>
    <property type="project" value="UniProtKB-ARBA"/>
</dbReference>
<dbReference type="InterPro" id="IPR000727">
    <property type="entry name" value="T_SNARE_dom"/>
</dbReference>
<dbReference type="GO" id="GO:0035091">
    <property type="term" value="F:phosphatidylinositol binding"/>
    <property type="evidence" value="ECO:0007669"/>
    <property type="project" value="InterPro"/>
</dbReference>
<feature type="domain" description="PX" evidence="7">
    <location>
        <begin position="2"/>
        <end position="117"/>
    </location>
</feature>
<dbReference type="SUPFAM" id="SSF58038">
    <property type="entry name" value="SNARE fusion complex"/>
    <property type="match status" value="1"/>
</dbReference>
<dbReference type="GO" id="GO:0000329">
    <property type="term" value="C:fungal-type vacuole membrane"/>
    <property type="evidence" value="ECO:0007669"/>
    <property type="project" value="UniProtKB-ARBA"/>
</dbReference>
<evidence type="ECO:0000256" key="4">
    <source>
        <dbReference type="ARBA" id="ARBA00054927"/>
    </source>
</evidence>
<feature type="domain" description="T-SNARE coiled-coil homology" evidence="6">
    <location>
        <begin position="300"/>
        <end position="362"/>
    </location>
</feature>
<feature type="region of interest" description="Disordered" evidence="5">
    <location>
        <begin position="54"/>
        <end position="80"/>
    </location>
</feature>
<reference evidence="8" key="1">
    <citation type="submission" date="2021-03" db="EMBL/GenBank/DDBJ databases">
        <authorList>
            <person name="Tagirdzhanova G."/>
        </authorList>
    </citation>
    <scope>NUCLEOTIDE SEQUENCE</scope>
</reference>
<keyword evidence="2" id="KW-0926">Vacuole</keyword>
<protein>
    <recommendedName>
        <fullName evidence="10">Syntaxin</fullName>
    </recommendedName>
</protein>
<dbReference type="PROSITE" id="PS50192">
    <property type="entry name" value="T_SNARE"/>
    <property type="match status" value="1"/>
</dbReference>
<organism evidence="8 9">
    <name type="scientific">Imshaugia aleurites</name>
    <dbReference type="NCBI Taxonomy" id="172621"/>
    <lineage>
        <taxon>Eukaryota</taxon>
        <taxon>Fungi</taxon>
        <taxon>Dikarya</taxon>
        <taxon>Ascomycota</taxon>
        <taxon>Pezizomycotina</taxon>
        <taxon>Lecanoromycetes</taxon>
        <taxon>OSLEUM clade</taxon>
        <taxon>Lecanoromycetidae</taxon>
        <taxon>Lecanorales</taxon>
        <taxon>Lecanorineae</taxon>
        <taxon>Parmeliaceae</taxon>
        <taxon>Imshaugia</taxon>
    </lineage>
</organism>
<dbReference type="Gene3D" id="3.30.1520.10">
    <property type="entry name" value="Phox-like domain"/>
    <property type="match status" value="1"/>
</dbReference>
<evidence type="ECO:0000313" key="8">
    <source>
        <dbReference type="EMBL" id="CAF9909019.1"/>
    </source>
</evidence>
<dbReference type="PANTHER" id="PTHR22775:SF3">
    <property type="entry name" value="SORTING NEXIN-13"/>
    <property type="match status" value="1"/>
</dbReference>
<dbReference type="GO" id="GO:0016192">
    <property type="term" value="P:vesicle-mediated transport"/>
    <property type="evidence" value="ECO:0007669"/>
    <property type="project" value="UniProtKB-ARBA"/>
</dbReference>
<dbReference type="FunFam" id="1.20.5.110:FF:000058">
    <property type="entry name" value="VAM7p Vacuolar SNARE protein"/>
    <property type="match status" value="1"/>
</dbReference>
<evidence type="ECO:0000256" key="2">
    <source>
        <dbReference type="ARBA" id="ARBA00022554"/>
    </source>
</evidence>
<evidence type="ECO:0000259" key="7">
    <source>
        <dbReference type="PROSITE" id="PS50195"/>
    </source>
</evidence>
<feature type="compositionally biased region" description="Polar residues" evidence="5">
    <location>
        <begin position="67"/>
        <end position="77"/>
    </location>
</feature>
<dbReference type="Gene3D" id="1.20.5.110">
    <property type="match status" value="1"/>
</dbReference>
<sequence length="363" mass="39977">MAQQVEISIPNTQNSSASKPYTLYNITLRLPLRSFTLQKRYSDFTTLHSLLTSEAGSAPPAPLPSKSWFTRTTSSPELTEERRKGLETYLTTINESDDERWRNTSAWRTFLNLPSNATSRSSTSTLHSAVTGPGGSQPITDPVVWLDHHRDLKAQLHDARLHLTRRDQAPTSHAQHEASAQAKKFLVRAGTMIQTLDTGLATLSSPSSWGAPRLGDGELRRRRDLLSSAKREKEGLENLLGAMVAKAAVDRTVADKADKTSLLGPSQPTTMAAAPSGRVLGRETGQTRALDNQGVLQLQKQLMRGQDEDVLVLARAVARQKELGVQIQEELVVQNEMLGMLDEDVTRVQGKMDVARKRIGKIS</sequence>
<dbReference type="SUPFAM" id="SSF64268">
    <property type="entry name" value="PX domain"/>
    <property type="match status" value="1"/>
</dbReference>
<dbReference type="OrthoDB" id="428895at2759"/>
<keyword evidence="3" id="KW-0175">Coiled coil</keyword>
<dbReference type="PROSITE" id="PS50195">
    <property type="entry name" value="PX"/>
    <property type="match status" value="1"/>
</dbReference>
<dbReference type="SMART" id="SM00312">
    <property type="entry name" value="PX"/>
    <property type="match status" value="1"/>
</dbReference>
<evidence type="ECO:0000256" key="3">
    <source>
        <dbReference type="ARBA" id="ARBA00023054"/>
    </source>
</evidence>
<dbReference type="CDD" id="cd15858">
    <property type="entry name" value="SNARE_VAM7"/>
    <property type="match status" value="1"/>
</dbReference>
<evidence type="ECO:0000256" key="5">
    <source>
        <dbReference type="SAM" id="MobiDB-lite"/>
    </source>
</evidence>
<accession>A0A8H3EM62</accession>
<comment type="caution">
    <text evidence="8">The sequence shown here is derived from an EMBL/GenBank/DDBJ whole genome shotgun (WGS) entry which is preliminary data.</text>
</comment>
<dbReference type="Proteomes" id="UP000664534">
    <property type="component" value="Unassembled WGS sequence"/>
</dbReference>
<dbReference type="GO" id="GO:0097576">
    <property type="term" value="P:vacuole fusion"/>
    <property type="evidence" value="ECO:0007669"/>
    <property type="project" value="UniProtKB-ARBA"/>
</dbReference>
<dbReference type="Pfam" id="PF00787">
    <property type="entry name" value="PX"/>
    <property type="match status" value="1"/>
</dbReference>